<reference evidence="5" key="1">
    <citation type="journal article" date="2019" name="Int. J. Syst. Evol. Microbiol.">
        <title>The Global Catalogue of Microorganisms (GCM) 10K type strain sequencing project: providing services to taxonomists for standard genome sequencing and annotation.</title>
        <authorList>
            <consortium name="The Broad Institute Genomics Platform"/>
            <consortium name="The Broad Institute Genome Sequencing Center for Infectious Disease"/>
            <person name="Wu L."/>
            <person name="Ma J."/>
        </authorList>
    </citation>
    <scope>NUCLEOTIDE SEQUENCE [LARGE SCALE GENOMIC DNA]</scope>
    <source>
        <strain evidence="5">CGMCC 4.7304</strain>
    </source>
</reference>
<comment type="caution">
    <text evidence="4">The sequence shown here is derived from an EMBL/GenBank/DDBJ whole genome shotgun (WGS) entry which is preliminary data.</text>
</comment>
<dbReference type="Pfam" id="PF10996">
    <property type="entry name" value="Beta-Casp"/>
    <property type="match status" value="1"/>
</dbReference>
<sequence length="466" mass="50330">MTTSRPGLLSFLGGVGTVTGSKFMVETDHVRVMVDCGLFQGLADLRRRNWRRLPAEASTIHAIVLTHAHLDHCGYLPRLVRQGFHGDVFCTPYTARLAEIVLRDSARLQQEQAEHSNRHGHSKHRPAEPLYEETDVDRAIRLFRPVPAGEDTGIALDTRLRLHHAGHILGSAWAHLTLEDGHTLASSGDLGRPVHPLLRPPEPFTGADVLLLESTYGSRRHDTGTSRAVFADALSRTLARGGQVVIPSFAVDRTEVVLNELARLRGSGQLPADVPIHVDSPMALAALRVYEEALSGGAAELRPEVLAAGPAVLDPAPFSAARSVAESIAVNEARGPCVIVSASGMATGGRVLHHLRRLLPDSRNTVIVAGFAVEGTRARDLVDGARTLKMFGEYVPVRAEVVDVPGFSAHADADEILGWLRGAPAPHATYLVHGEPEAAEALRERVDRVLGWTAVVPRSGERVLVR</sequence>
<dbReference type="Pfam" id="PF12706">
    <property type="entry name" value="Lactamase_B_2"/>
    <property type="match status" value="1"/>
</dbReference>
<keyword evidence="5" id="KW-1185">Reference proteome</keyword>
<feature type="domain" description="Beta-Casp" evidence="3">
    <location>
        <begin position="254"/>
        <end position="381"/>
    </location>
</feature>
<dbReference type="PANTHER" id="PTHR11203">
    <property type="entry name" value="CLEAVAGE AND POLYADENYLATION SPECIFICITY FACTOR FAMILY MEMBER"/>
    <property type="match status" value="1"/>
</dbReference>
<dbReference type="PANTHER" id="PTHR11203:SF37">
    <property type="entry name" value="INTEGRATOR COMPLEX SUBUNIT 11"/>
    <property type="match status" value="1"/>
</dbReference>
<dbReference type="Proteomes" id="UP001596083">
    <property type="component" value="Unassembled WGS sequence"/>
</dbReference>
<dbReference type="Gene3D" id="3.60.15.10">
    <property type="entry name" value="Ribonuclease Z/Hydroxyacylglutathione hydrolase-like"/>
    <property type="match status" value="1"/>
</dbReference>
<gene>
    <name evidence="4" type="ORF">ACFP1Z_12100</name>
</gene>
<accession>A0ABW0Z1M9</accession>
<dbReference type="SMART" id="SM01027">
    <property type="entry name" value="Beta-Casp"/>
    <property type="match status" value="1"/>
</dbReference>
<organism evidence="4 5">
    <name type="scientific">Streptomyces gamaensis</name>
    <dbReference type="NCBI Taxonomy" id="1763542"/>
    <lineage>
        <taxon>Bacteria</taxon>
        <taxon>Bacillati</taxon>
        <taxon>Actinomycetota</taxon>
        <taxon>Actinomycetes</taxon>
        <taxon>Kitasatosporales</taxon>
        <taxon>Streptomycetaceae</taxon>
        <taxon>Streptomyces</taxon>
    </lineage>
</organism>
<dbReference type="InterPro" id="IPR050698">
    <property type="entry name" value="MBL"/>
</dbReference>
<dbReference type="Pfam" id="PF07521">
    <property type="entry name" value="RMMBL"/>
    <property type="match status" value="1"/>
</dbReference>
<evidence type="ECO:0000256" key="1">
    <source>
        <dbReference type="ARBA" id="ARBA00022801"/>
    </source>
</evidence>
<dbReference type="CDD" id="cd16295">
    <property type="entry name" value="TTHA0252-CPSF-like_MBL-fold"/>
    <property type="match status" value="1"/>
</dbReference>
<dbReference type="InterPro" id="IPR036866">
    <property type="entry name" value="RibonucZ/Hydroxyglut_hydro"/>
</dbReference>
<evidence type="ECO:0000259" key="2">
    <source>
        <dbReference type="SMART" id="SM00849"/>
    </source>
</evidence>
<dbReference type="InterPro" id="IPR022712">
    <property type="entry name" value="Beta_Casp"/>
</dbReference>
<dbReference type="InterPro" id="IPR011108">
    <property type="entry name" value="RMMBL"/>
</dbReference>
<dbReference type="SUPFAM" id="SSF56281">
    <property type="entry name" value="Metallo-hydrolase/oxidoreductase"/>
    <property type="match status" value="1"/>
</dbReference>
<dbReference type="Gene3D" id="3.40.50.10890">
    <property type="match status" value="1"/>
</dbReference>
<feature type="domain" description="Metallo-beta-lactamase" evidence="2">
    <location>
        <begin position="19"/>
        <end position="221"/>
    </location>
</feature>
<name>A0ABW0Z1M9_9ACTN</name>
<dbReference type="RefSeq" id="WP_390316106.1">
    <property type="nucleotide sequence ID" value="NZ_JBHSPB010000006.1"/>
</dbReference>
<dbReference type="EMBL" id="JBHSPB010000006">
    <property type="protein sequence ID" value="MFC5720909.1"/>
    <property type="molecule type" value="Genomic_DNA"/>
</dbReference>
<keyword evidence="1" id="KW-0378">Hydrolase</keyword>
<dbReference type="InterPro" id="IPR001279">
    <property type="entry name" value="Metallo-B-lactamas"/>
</dbReference>
<evidence type="ECO:0000313" key="4">
    <source>
        <dbReference type="EMBL" id="MFC5720909.1"/>
    </source>
</evidence>
<evidence type="ECO:0000313" key="5">
    <source>
        <dbReference type="Proteomes" id="UP001596083"/>
    </source>
</evidence>
<dbReference type="SMART" id="SM00849">
    <property type="entry name" value="Lactamase_B"/>
    <property type="match status" value="1"/>
</dbReference>
<evidence type="ECO:0000259" key="3">
    <source>
        <dbReference type="SMART" id="SM01027"/>
    </source>
</evidence>
<proteinExistence type="predicted"/>
<protein>
    <submittedName>
        <fullName evidence="4">MBL fold metallo-hydrolase RNA specificity domain-containing protein</fullName>
    </submittedName>
</protein>